<evidence type="ECO:0000313" key="2">
    <source>
        <dbReference type="EMBL" id="CAB4870751.1"/>
    </source>
</evidence>
<evidence type="ECO:0000259" key="1">
    <source>
        <dbReference type="SMART" id="SM00849"/>
    </source>
</evidence>
<dbReference type="AlphaFoldDB" id="A0A6J7DJU6"/>
<dbReference type="CDD" id="cd07726">
    <property type="entry name" value="ST1585-like_MBL-fold"/>
    <property type="match status" value="1"/>
</dbReference>
<dbReference type="PANTHER" id="PTHR42951">
    <property type="entry name" value="METALLO-BETA-LACTAMASE DOMAIN-CONTAINING"/>
    <property type="match status" value="1"/>
</dbReference>
<feature type="domain" description="Metallo-beta-lactamase" evidence="1">
    <location>
        <begin position="20"/>
        <end position="209"/>
    </location>
</feature>
<dbReference type="Gene3D" id="3.60.15.10">
    <property type="entry name" value="Ribonuclease Z/Hydroxyacylglutathione hydrolase-like"/>
    <property type="match status" value="1"/>
</dbReference>
<dbReference type="InterPro" id="IPR001279">
    <property type="entry name" value="Metallo-B-lactamas"/>
</dbReference>
<dbReference type="Pfam" id="PF00753">
    <property type="entry name" value="Lactamase_B"/>
    <property type="match status" value="1"/>
</dbReference>
<dbReference type="SUPFAM" id="SSF56281">
    <property type="entry name" value="Metallo-hydrolase/oxidoreductase"/>
    <property type="match status" value="1"/>
</dbReference>
<name>A0A6J7DJU6_9ZZZZ</name>
<gene>
    <name evidence="2" type="ORF">UFOPK3444_00709</name>
</gene>
<dbReference type="SMART" id="SM00849">
    <property type="entry name" value="Lactamase_B"/>
    <property type="match status" value="1"/>
</dbReference>
<dbReference type="InterPro" id="IPR037482">
    <property type="entry name" value="ST1585_MBL-fold"/>
</dbReference>
<proteinExistence type="predicted"/>
<dbReference type="PANTHER" id="PTHR42951:SF22">
    <property type="entry name" value="METALLO BETA-LACTAMASE SUPERFAMILY LIPOPROTEIN"/>
    <property type="match status" value="1"/>
</dbReference>
<dbReference type="InterPro" id="IPR050855">
    <property type="entry name" value="NDM-1-like"/>
</dbReference>
<sequence>MSAAADIEPIDILHLGREKVLCTWRVGDLIIDPGPTTCADTLVEALGGRVPKAILLTHIHLDHAGATGELVRRWPGVEVYVHERGARHMVDPSKLINSASMLYQEQMEVLWGEILPVPEESVRILTGGETIALEGGIEVAYTPGHAQHHVSYLHLSSGTAFVGDVAGVRIPPAGAVIAPTPPPDINVEVWHESIDLIERWAPDSLGLTHWGRVDDPAAQLEAVRRCLDDHAALARDLDAPEFATAVRERLARDVGGEIAEAYFQASPPDQLHAGLARYWAKRAEREAGEA</sequence>
<protein>
    <submittedName>
        <fullName evidence="2">Unannotated protein</fullName>
    </submittedName>
</protein>
<reference evidence="2" key="1">
    <citation type="submission" date="2020-05" db="EMBL/GenBank/DDBJ databases">
        <authorList>
            <person name="Chiriac C."/>
            <person name="Salcher M."/>
            <person name="Ghai R."/>
            <person name="Kavagutti S V."/>
        </authorList>
    </citation>
    <scope>NUCLEOTIDE SEQUENCE</scope>
</reference>
<accession>A0A6J7DJU6</accession>
<organism evidence="2">
    <name type="scientific">freshwater metagenome</name>
    <dbReference type="NCBI Taxonomy" id="449393"/>
    <lineage>
        <taxon>unclassified sequences</taxon>
        <taxon>metagenomes</taxon>
        <taxon>ecological metagenomes</taxon>
    </lineage>
</organism>
<dbReference type="EMBL" id="CAFBLU010000009">
    <property type="protein sequence ID" value="CAB4870751.1"/>
    <property type="molecule type" value="Genomic_DNA"/>
</dbReference>
<dbReference type="InterPro" id="IPR036866">
    <property type="entry name" value="RibonucZ/Hydroxyglut_hydro"/>
</dbReference>